<feature type="domain" description="DUF7770" evidence="1">
    <location>
        <begin position="26"/>
        <end position="176"/>
    </location>
</feature>
<evidence type="ECO:0000313" key="3">
    <source>
        <dbReference type="Proteomes" id="UP001433268"/>
    </source>
</evidence>
<dbReference type="GeneID" id="92046363"/>
<comment type="caution">
    <text evidence="2">The sequence shown here is derived from an EMBL/GenBank/DDBJ whole genome shotgun (WGS) entry which is preliminary data.</text>
</comment>
<dbReference type="InterPro" id="IPR056672">
    <property type="entry name" value="DUF7770"/>
</dbReference>
<protein>
    <recommendedName>
        <fullName evidence="1">DUF7770 domain-containing protein</fullName>
    </recommendedName>
</protein>
<dbReference type="EMBL" id="JAQQWN010000006">
    <property type="protein sequence ID" value="KAK8081170.1"/>
    <property type="molecule type" value="Genomic_DNA"/>
</dbReference>
<reference evidence="2 3" key="1">
    <citation type="submission" date="2023-01" db="EMBL/GenBank/DDBJ databases">
        <title>Analysis of 21 Apiospora genomes using comparative genomics revels a genus with tremendous synthesis potential of carbohydrate active enzymes and secondary metabolites.</title>
        <authorList>
            <person name="Sorensen T."/>
        </authorList>
    </citation>
    <scope>NUCLEOTIDE SEQUENCE [LARGE SCALE GENOMIC DNA]</scope>
    <source>
        <strain evidence="2 3">CBS 114990</strain>
    </source>
</reference>
<gene>
    <name evidence="2" type="ORF">PG997_008988</name>
</gene>
<keyword evidence="3" id="KW-1185">Reference proteome</keyword>
<name>A0ABR1WFB5_9PEZI</name>
<organism evidence="2 3">
    <name type="scientific">Apiospora hydei</name>
    <dbReference type="NCBI Taxonomy" id="1337664"/>
    <lineage>
        <taxon>Eukaryota</taxon>
        <taxon>Fungi</taxon>
        <taxon>Dikarya</taxon>
        <taxon>Ascomycota</taxon>
        <taxon>Pezizomycotina</taxon>
        <taxon>Sordariomycetes</taxon>
        <taxon>Xylariomycetidae</taxon>
        <taxon>Amphisphaeriales</taxon>
        <taxon>Apiosporaceae</taxon>
        <taxon>Apiospora</taxon>
    </lineage>
</organism>
<accession>A0ABR1WFB5</accession>
<evidence type="ECO:0000313" key="2">
    <source>
        <dbReference type="EMBL" id="KAK8081170.1"/>
    </source>
</evidence>
<dbReference type="RefSeq" id="XP_066668645.1">
    <property type="nucleotide sequence ID" value="XM_066813303.1"/>
</dbReference>
<evidence type="ECO:0000259" key="1">
    <source>
        <dbReference type="Pfam" id="PF24968"/>
    </source>
</evidence>
<proteinExistence type="predicted"/>
<dbReference type="Proteomes" id="UP001433268">
    <property type="component" value="Unassembled WGS sequence"/>
</dbReference>
<dbReference type="Pfam" id="PF24968">
    <property type="entry name" value="DUF7770"/>
    <property type="match status" value="1"/>
</dbReference>
<sequence>MSSATLDGNWDLEASDDALRVVVEEVHICDLRNEFNEGGDDQPPTNHWVVCLQTSLKSSIMLDMAPGYGEDGLRGKVLVTSLDRAFTDETLRHFTYTPERSNEVTEVLSIIQAKGRQTYTFSPEWEGCRYWISVVMEDLEGEGILKDAARNALDKLSMYWVCPEGQEPREMRKGTFA</sequence>